<dbReference type="AlphaFoldDB" id="A0A396H9V6"/>
<evidence type="ECO:0000313" key="1">
    <source>
        <dbReference type="EMBL" id="RHN47995.1"/>
    </source>
</evidence>
<dbReference type="EMBL" id="PSQE01000007">
    <property type="protein sequence ID" value="RHN47995.1"/>
    <property type="molecule type" value="Genomic_DNA"/>
</dbReference>
<dbReference type="Proteomes" id="UP000265566">
    <property type="component" value="Chromosome 7"/>
</dbReference>
<reference evidence="2" key="1">
    <citation type="journal article" date="2018" name="Nat. Plants">
        <title>Whole-genome landscape of Medicago truncatula symbiotic genes.</title>
        <authorList>
            <person name="Pecrix Y."/>
            <person name="Staton S.E."/>
            <person name="Sallet E."/>
            <person name="Lelandais-Briere C."/>
            <person name="Moreau S."/>
            <person name="Carrere S."/>
            <person name="Blein T."/>
            <person name="Jardinaud M.F."/>
            <person name="Latrasse D."/>
            <person name="Zouine M."/>
            <person name="Zahm M."/>
            <person name="Kreplak J."/>
            <person name="Mayjonade B."/>
            <person name="Satge C."/>
            <person name="Perez M."/>
            <person name="Cauet S."/>
            <person name="Marande W."/>
            <person name="Chantry-Darmon C."/>
            <person name="Lopez-Roques C."/>
            <person name="Bouchez O."/>
            <person name="Berard A."/>
            <person name="Debelle F."/>
            <person name="Munos S."/>
            <person name="Bendahmane A."/>
            <person name="Berges H."/>
            <person name="Niebel A."/>
            <person name="Buitink J."/>
            <person name="Frugier F."/>
            <person name="Benhamed M."/>
            <person name="Crespi M."/>
            <person name="Gouzy J."/>
            <person name="Gamas P."/>
        </authorList>
    </citation>
    <scope>NUCLEOTIDE SEQUENCE [LARGE SCALE GENOMIC DNA]</scope>
    <source>
        <strain evidence="2">cv. Jemalong A17</strain>
    </source>
</reference>
<protein>
    <submittedName>
        <fullName evidence="1">Uncharacterized protein</fullName>
    </submittedName>
</protein>
<name>A0A396H9V6_MEDTR</name>
<sequence>MEFCQDTSADGEGNDIFALNEFVIARNDHFTPASIFSSSRILLLFSIRNMKLGGKCSRV</sequence>
<organism evidence="1 2">
    <name type="scientific">Medicago truncatula</name>
    <name type="common">Barrel medic</name>
    <name type="synonym">Medicago tribuloides</name>
    <dbReference type="NCBI Taxonomy" id="3880"/>
    <lineage>
        <taxon>Eukaryota</taxon>
        <taxon>Viridiplantae</taxon>
        <taxon>Streptophyta</taxon>
        <taxon>Embryophyta</taxon>
        <taxon>Tracheophyta</taxon>
        <taxon>Spermatophyta</taxon>
        <taxon>Magnoliopsida</taxon>
        <taxon>eudicotyledons</taxon>
        <taxon>Gunneridae</taxon>
        <taxon>Pentapetalae</taxon>
        <taxon>rosids</taxon>
        <taxon>fabids</taxon>
        <taxon>Fabales</taxon>
        <taxon>Fabaceae</taxon>
        <taxon>Papilionoideae</taxon>
        <taxon>50 kb inversion clade</taxon>
        <taxon>NPAAA clade</taxon>
        <taxon>Hologalegina</taxon>
        <taxon>IRL clade</taxon>
        <taxon>Trifolieae</taxon>
        <taxon>Medicago</taxon>
    </lineage>
</organism>
<evidence type="ECO:0000313" key="2">
    <source>
        <dbReference type="Proteomes" id="UP000265566"/>
    </source>
</evidence>
<comment type="caution">
    <text evidence="1">The sequence shown here is derived from an EMBL/GenBank/DDBJ whole genome shotgun (WGS) entry which is preliminary data.</text>
</comment>
<dbReference type="Gramene" id="rna42660">
    <property type="protein sequence ID" value="RHN47995.1"/>
    <property type="gene ID" value="gene42660"/>
</dbReference>
<proteinExistence type="predicted"/>
<accession>A0A396H9V6</accession>
<gene>
    <name evidence="1" type="ORF">MtrunA17_Chr7g0259011</name>
</gene>